<evidence type="ECO:0008006" key="5">
    <source>
        <dbReference type="Google" id="ProtNLM"/>
    </source>
</evidence>
<name>A0ABS5KM66_9ACTN</name>
<feature type="transmembrane region" description="Helical" evidence="2">
    <location>
        <begin position="243"/>
        <end position="266"/>
    </location>
</feature>
<accession>A0ABS5KM66</accession>
<gene>
    <name evidence="3" type="ORF">KGQ19_09500</name>
</gene>
<keyword evidence="4" id="KW-1185">Reference proteome</keyword>
<evidence type="ECO:0000256" key="2">
    <source>
        <dbReference type="SAM" id="Phobius"/>
    </source>
</evidence>
<evidence type="ECO:0000256" key="1">
    <source>
        <dbReference type="SAM" id="MobiDB-lite"/>
    </source>
</evidence>
<keyword evidence="2" id="KW-0472">Membrane</keyword>
<protein>
    <recommendedName>
        <fullName evidence="5">Peptidase M50</fullName>
    </recommendedName>
</protein>
<dbReference type="EMBL" id="JAAFYZ010000022">
    <property type="protein sequence ID" value="MBS2547105.1"/>
    <property type="molecule type" value="Genomic_DNA"/>
</dbReference>
<sequence length="430" mass="45670">MTSVSEAAVAGEETQETVAGEQTEAPALTGDIRLVLRPLSIQPHGTDDEIMVGDPAQGEFVVLPAVAGSVIEALGEGRTIEETAAHVLATTGTEIDVADFAEALIGLGFVAKVGDVETAAAAASDRTGGRWGTAAVRLLGPAFSRPAWALYALVFVADFLALVFDRALRPSGAALYFLHDPLLSLALLTATQIVLAFGHEGAHWIAGRRAGVPAGIAVGRRGYILVLQTDLSALRTVSRRARFGPLLAGLAFDSTVLAANLALRWTALHHHWHAPATLLGFLAGQADMQVLAMSMQLVIFLRSDLYGVLVLGFDCLDLSRVARLTLRAKFGRLDGEQRAELDRAGRADVRVARWYSWLLLVGAVLSAACLVVIVIPGVWHVGSWLRTALADHSPGTFGFWEPIVCAVVVLVPYFVAPLLAVRERTGSRAA</sequence>
<comment type="caution">
    <text evidence="3">The sequence shown here is derived from an EMBL/GenBank/DDBJ whole genome shotgun (WGS) entry which is preliminary data.</text>
</comment>
<proteinExistence type="predicted"/>
<feature type="transmembrane region" description="Helical" evidence="2">
    <location>
        <begin position="147"/>
        <end position="164"/>
    </location>
</feature>
<evidence type="ECO:0000313" key="3">
    <source>
        <dbReference type="EMBL" id="MBS2547105.1"/>
    </source>
</evidence>
<dbReference type="RefSeq" id="WP_212008707.1">
    <property type="nucleotide sequence ID" value="NZ_JAAFYZ010000022.1"/>
</dbReference>
<feature type="transmembrane region" description="Helical" evidence="2">
    <location>
        <begin position="399"/>
        <end position="421"/>
    </location>
</feature>
<keyword evidence="2" id="KW-0812">Transmembrane</keyword>
<evidence type="ECO:0000313" key="4">
    <source>
        <dbReference type="Proteomes" id="UP000730482"/>
    </source>
</evidence>
<feature type="transmembrane region" description="Helical" evidence="2">
    <location>
        <begin position="354"/>
        <end position="379"/>
    </location>
</feature>
<keyword evidence="2" id="KW-1133">Transmembrane helix</keyword>
<reference evidence="3 4" key="1">
    <citation type="submission" date="2020-02" db="EMBL/GenBank/DDBJ databases">
        <title>Acidophilic actinobacteria isolated from forest soil.</title>
        <authorList>
            <person name="Golinska P."/>
        </authorList>
    </citation>
    <scope>NUCLEOTIDE SEQUENCE [LARGE SCALE GENOMIC DNA]</scope>
    <source>
        <strain evidence="3 4">NL8</strain>
    </source>
</reference>
<organism evidence="3 4">
    <name type="scientific">Catenulispora pinistramenti</name>
    <dbReference type="NCBI Taxonomy" id="2705254"/>
    <lineage>
        <taxon>Bacteria</taxon>
        <taxon>Bacillati</taxon>
        <taxon>Actinomycetota</taxon>
        <taxon>Actinomycetes</taxon>
        <taxon>Catenulisporales</taxon>
        <taxon>Catenulisporaceae</taxon>
        <taxon>Catenulispora</taxon>
    </lineage>
</organism>
<dbReference type="Proteomes" id="UP000730482">
    <property type="component" value="Unassembled WGS sequence"/>
</dbReference>
<feature type="region of interest" description="Disordered" evidence="1">
    <location>
        <begin position="1"/>
        <end position="24"/>
    </location>
</feature>